<dbReference type="InterPro" id="IPR003660">
    <property type="entry name" value="HAMP_dom"/>
</dbReference>
<dbReference type="SUPFAM" id="SSF158472">
    <property type="entry name" value="HAMP domain-like"/>
    <property type="match status" value="1"/>
</dbReference>
<dbReference type="EMBL" id="CP002959">
    <property type="protein sequence ID" value="AFM11587.1"/>
    <property type="molecule type" value="Genomic_DNA"/>
</dbReference>
<dbReference type="InterPro" id="IPR052016">
    <property type="entry name" value="Bact_Sigma-Reg"/>
</dbReference>
<evidence type="ECO:0000259" key="3">
    <source>
        <dbReference type="PROSITE" id="PS50885"/>
    </source>
</evidence>
<feature type="transmembrane region" description="Helical" evidence="2">
    <location>
        <begin position="39"/>
        <end position="63"/>
    </location>
</feature>
<dbReference type="PANTHER" id="PTHR43156">
    <property type="entry name" value="STAGE II SPORULATION PROTEIN E-RELATED"/>
    <property type="match status" value="1"/>
</dbReference>
<feature type="transmembrane region" description="Helical" evidence="2">
    <location>
        <begin position="306"/>
        <end position="331"/>
    </location>
</feature>
<dbReference type="AlphaFoldDB" id="I4B2T0"/>
<dbReference type="GO" id="GO:0016020">
    <property type="term" value="C:membrane"/>
    <property type="evidence" value="ECO:0007669"/>
    <property type="project" value="InterPro"/>
</dbReference>
<dbReference type="PANTHER" id="PTHR43156:SF2">
    <property type="entry name" value="STAGE II SPORULATION PROTEIN E"/>
    <property type="match status" value="1"/>
</dbReference>
<dbReference type="SMART" id="SM00304">
    <property type="entry name" value="HAMP"/>
    <property type="match status" value="1"/>
</dbReference>
<dbReference type="Gene3D" id="3.30.450.20">
    <property type="entry name" value="PAS domain"/>
    <property type="match status" value="1"/>
</dbReference>
<dbReference type="HOGENOM" id="CLU_406486_0_0_12"/>
<dbReference type="KEGG" id="tpx:Turpa_0938"/>
<dbReference type="InterPro" id="IPR001932">
    <property type="entry name" value="PPM-type_phosphatase-like_dom"/>
</dbReference>
<evidence type="ECO:0000313" key="4">
    <source>
        <dbReference type="EMBL" id="AFM11587.1"/>
    </source>
</evidence>
<keyword evidence="2" id="KW-0472">Membrane</keyword>
<dbReference type="Gene3D" id="3.60.40.10">
    <property type="entry name" value="PPM-type phosphatase domain"/>
    <property type="match status" value="1"/>
</dbReference>
<dbReference type="STRING" id="869212.Turpa_0938"/>
<dbReference type="PROSITE" id="PS50885">
    <property type="entry name" value="HAMP"/>
    <property type="match status" value="1"/>
</dbReference>
<evidence type="ECO:0000313" key="5">
    <source>
        <dbReference type="Proteomes" id="UP000006048"/>
    </source>
</evidence>
<dbReference type="SUPFAM" id="SSF81606">
    <property type="entry name" value="PP2C-like"/>
    <property type="match status" value="1"/>
</dbReference>
<reference evidence="4 5" key="1">
    <citation type="submission" date="2012-06" db="EMBL/GenBank/DDBJ databases">
        <title>The complete chromosome of genome of Turneriella parva DSM 21527.</title>
        <authorList>
            <consortium name="US DOE Joint Genome Institute (JGI-PGF)"/>
            <person name="Lucas S."/>
            <person name="Han J."/>
            <person name="Lapidus A."/>
            <person name="Bruce D."/>
            <person name="Goodwin L."/>
            <person name="Pitluck S."/>
            <person name="Peters L."/>
            <person name="Kyrpides N."/>
            <person name="Mavromatis K."/>
            <person name="Ivanova N."/>
            <person name="Mikhailova N."/>
            <person name="Chertkov O."/>
            <person name="Detter J.C."/>
            <person name="Tapia R."/>
            <person name="Han C."/>
            <person name="Land M."/>
            <person name="Hauser L."/>
            <person name="Markowitz V."/>
            <person name="Cheng J.-F."/>
            <person name="Hugenholtz P."/>
            <person name="Woyke T."/>
            <person name="Wu D."/>
            <person name="Gronow S."/>
            <person name="Wellnitz S."/>
            <person name="Brambilla E."/>
            <person name="Klenk H.-P."/>
            <person name="Eisen J.A."/>
        </authorList>
    </citation>
    <scope>NUCLEOTIDE SEQUENCE [LARGE SCALE GENOMIC DNA]</scope>
    <source>
        <strain evidence="5">ATCC BAA-1111 / DSM 21527 / NCTC 11395 / H</strain>
    </source>
</reference>
<keyword evidence="1" id="KW-0378">Hydrolase</keyword>
<name>I4B2T0_TURPD</name>
<dbReference type="Proteomes" id="UP000006048">
    <property type="component" value="Chromosome"/>
</dbReference>
<dbReference type="Gene3D" id="6.10.340.10">
    <property type="match status" value="1"/>
</dbReference>
<dbReference type="GO" id="GO:0007165">
    <property type="term" value="P:signal transduction"/>
    <property type="evidence" value="ECO:0007669"/>
    <property type="project" value="InterPro"/>
</dbReference>
<dbReference type="SUPFAM" id="SSF103190">
    <property type="entry name" value="Sensory domain-like"/>
    <property type="match status" value="1"/>
</dbReference>
<keyword evidence="2" id="KW-1133">Transmembrane helix</keyword>
<dbReference type="CDD" id="cd06225">
    <property type="entry name" value="HAMP"/>
    <property type="match status" value="1"/>
</dbReference>
<evidence type="ECO:0000256" key="1">
    <source>
        <dbReference type="ARBA" id="ARBA00022801"/>
    </source>
</evidence>
<evidence type="ECO:0000256" key="2">
    <source>
        <dbReference type="SAM" id="Phobius"/>
    </source>
</evidence>
<dbReference type="Pfam" id="PF07228">
    <property type="entry name" value="SpoIIE"/>
    <property type="match status" value="1"/>
</dbReference>
<feature type="domain" description="HAMP" evidence="3">
    <location>
        <begin position="335"/>
        <end position="387"/>
    </location>
</feature>
<dbReference type="RefSeq" id="WP_014802105.1">
    <property type="nucleotide sequence ID" value="NC_018020.1"/>
</dbReference>
<keyword evidence="2" id="KW-0812">Transmembrane</keyword>
<dbReference type="Pfam" id="PF14827">
    <property type="entry name" value="dCache_3"/>
    <property type="match status" value="1"/>
</dbReference>
<keyword evidence="5" id="KW-1185">Reference proteome</keyword>
<dbReference type="GO" id="GO:0016791">
    <property type="term" value="F:phosphatase activity"/>
    <property type="evidence" value="ECO:0007669"/>
    <property type="project" value="TreeGrafter"/>
</dbReference>
<organism evidence="4 5">
    <name type="scientific">Turneriella parva (strain ATCC BAA-1111 / DSM 21527 / NCTC 11395 / H)</name>
    <name type="common">Leptospira parva</name>
    <dbReference type="NCBI Taxonomy" id="869212"/>
    <lineage>
        <taxon>Bacteria</taxon>
        <taxon>Pseudomonadati</taxon>
        <taxon>Spirochaetota</taxon>
        <taxon>Spirochaetia</taxon>
        <taxon>Leptospirales</taxon>
        <taxon>Leptospiraceae</taxon>
        <taxon>Turneriella</taxon>
    </lineage>
</organism>
<sequence length="676" mass="75219">MSEPKPSLAIRLLQLLDERVSVPGWIKRRIEKYSVASKINFIILTAVLPMLFVLSMIFLLLFFQISNQIEATLVQKMVSTKNAYNFYERTTLVYARILSENMYIKKELLADTINVGPILRVCRQVQSSVSLNRITIYDRKGVVVVRSHKPSEFGEDESKVPAIENALKKGETTAALALEKDQVVLQNTVPVYFDDDRIGAITAGYVLDHQFARTLSDLTQSGIFIGAGGKLVAASYAGDLEKITDTNYAATNRTYSISRRVTFKDRNGSEQSDTMDFRFVPIATPTAADVQNAGIAVALKPSYPRFLLYTLFWGAFALILLVIFLGVLLSFKIGYRIAGYASAVSEAMTRFSAGDLKTRVDGVSDDELGRVARGFNEMAAELERRIQYIRDTNENLETIISERTQDLGVALNHVTQLEEMQQGDYLLMSLLLNPLTASELKIGKLQASFYMEQKKKFNFKGQSGEIGGDYTLFAPLLFKGTKTKWLFFFNGDAMGKSSQGAAGALICGVTLQSILARYKSESASVKPETWLRSVYRELDHIFTLFKGSMNMSAILGLTNTARGETYYINAEHPRLVLFRKGRARFVEDAQRTPKLGSTTGNKTARVHYVHMKPGDMLFAGSDGKDDLEIAGSIESDDERFVKIVEAARGDLNKIRAEIDKAGARTDDLSLVRISLG</sequence>
<dbReference type="InterPro" id="IPR036457">
    <property type="entry name" value="PPM-type-like_dom_sf"/>
</dbReference>
<protein>
    <submittedName>
        <fullName evidence="4">Stage II sporulation protein E</fullName>
    </submittedName>
</protein>
<gene>
    <name evidence="4" type="ordered locus">Turpa_0938</name>
</gene>
<proteinExistence type="predicted"/>
<accession>I4B2T0</accession>
<dbReference type="InterPro" id="IPR029150">
    <property type="entry name" value="dCache_3"/>
</dbReference>
<dbReference type="SMART" id="SM00331">
    <property type="entry name" value="PP2C_SIG"/>
    <property type="match status" value="1"/>
</dbReference>
<dbReference type="InterPro" id="IPR029151">
    <property type="entry name" value="Sensor-like_sf"/>
</dbReference>
<dbReference type="Pfam" id="PF00672">
    <property type="entry name" value="HAMP"/>
    <property type="match status" value="1"/>
</dbReference>